<keyword evidence="1" id="KW-0472">Membrane</keyword>
<protein>
    <submittedName>
        <fullName evidence="3">Phosphoinositide phosphatase sac1</fullName>
    </submittedName>
</protein>
<name>A0ABR4NKR8_9FUNG</name>
<feature type="domain" description="SAC" evidence="2">
    <location>
        <begin position="141"/>
        <end position="528"/>
    </location>
</feature>
<dbReference type="InterPro" id="IPR002013">
    <property type="entry name" value="SAC_dom"/>
</dbReference>
<dbReference type="PANTHER" id="PTHR45662">
    <property type="entry name" value="PHOSPHATIDYLINOSITIDE PHOSPHATASE SAC1"/>
    <property type="match status" value="1"/>
</dbReference>
<keyword evidence="1" id="KW-0812">Transmembrane</keyword>
<sequence>MSHAIDKTSFRVFRTSDARTLVEHPQRVDRHGDEPSQMLVISDAGIVVQDRKQAYPTSSNAIVSSHEIMGIVGILELAYGKYLIGITQRTLAATIQAHKVWRIKAGVAIPVGSTTFPAHIEELDDATLAKYATDKDLLDNISSIVNSGHLYYSTSYDLTHSLQHNFLQKTGKAQSTVVDDRYFFNRHLQTALIEASRPSKGDTSPWVAKIIAGFAGGIDIDYAPDAADATAPARTYTIVLVSRLNQRRLGTRYVRRGLDSAGNAANNVEMEQIVFNHDFLKDKSISAYVQIRGSAPSVWGQELDLSYRPRLLLADIDKEVVWSPIKSHYQDLKHQYIGEKSVGGGADHGQVVCVNLLDDTGFEGPLTEIYERTVKRFNDTKITYESFPLNKWCKKMNFKNMEILMDRVRVRLANSGWFVAEGEIPSLVSPGTLRCTRLQTGTARVSCLDSLDRTNLTCSIFARHVVAFQVQSVSPDLPAVQVLPSTGVSPSEVRDPAAAVRKALEHGMPALTNVWADSGDAISLMYAGTRALKADVTRTGKRQVVKGSLDDGMNSLTRYYINNFTDGRRQDAYDLWSGKTTLAKINELVATQGAKQAHRLRKPLLPKNKGLGVVIPSVVIDAVEPFLYATTEYVYKVSDKSMARRTHVDEKGEPHTYAGFLVALMKVYSPAHVNNMFEFFLAMVIFFYVFVTVKIFKIRGQNVVDRPRLTTEEATLRELTN</sequence>
<organism evidence="3 4">
    <name type="scientific">Polyrhizophydium stewartii</name>
    <dbReference type="NCBI Taxonomy" id="2732419"/>
    <lineage>
        <taxon>Eukaryota</taxon>
        <taxon>Fungi</taxon>
        <taxon>Fungi incertae sedis</taxon>
        <taxon>Chytridiomycota</taxon>
        <taxon>Chytridiomycota incertae sedis</taxon>
        <taxon>Chytridiomycetes</taxon>
        <taxon>Rhizophydiales</taxon>
        <taxon>Rhizophydiales incertae sedis</taxon>
        <taxon>Polyrhizophydium</taxon>
    </lineage>
</organism>
<evidence type="ECO:0000259" key="2">
    <source>
        <dbReference type="PROSITE" id="PS50275"/>
    </source>
</evidence>
<evidence type="ECO:0000313" key="4">
    <source>
        <dbReference type="Proteomes" id="UP001527925"/>
    </source>
</evidence>
<reference evidence="3 4" key="1">
    <citation type="submission" date="2023-09" db="EMBL/GenBank/DDBJ databases">
        <title>Pangenome analysis of Batrachochytrium dendrobatidis and related Chytrids.</title>
        <authorList>
            <person name="Yacoub M.N."/>
            <person name="Stajich J.E."/>
            <person name="James T.Y."/>
        </authorList>
    </citation>
    <scope>NUCLEOTIDE SEQUENCE [LARGE SCALE GENOMIC DNA]</scope>
    <source>
        <strain evidence="3 4">JEL0888</strain>
    </source>
</reference>
<accession>A0ABR4NKR8</accession>
<dbReference type="Pfam" id="PF02383">
    <property type="entry name" value="Syja_N"/>
    <property type="match status" value="1"/>
</dbReference>
<evidence type="ECO:0000313" key="3">
    <source>
        <dbReference type="EMBL" id="KAL2920056.1"/>
    </source>
</evidence>
<keyword evidence="1" id="KW-1133">Transmembrane helix</keyword>
<proteinExistence type="predicted"/>
<keyword evidence="4" id="KW-1185">Reference proteome</keyword>
<dbReference type="EMBL" id="JADGIZ020000001">
    <property type="protein sequence ID" value="KAL2920056.1"/>
    <property type="molecule type" value="Genomic_DNA"/>
</dbReference>
<feature type="transmembrane region" description="Helical" evidence="1">
    <location>
        <begin position="676"/>
        <end position="696"/>
    </location>
</feature>
<dbReference type="PANTHER" id="PTHR45662:SF2">
    <property type="entry name" value="PHOSPHATIDYLINOSITOL-3-PHOSPHATASE SAC1"/>
    <property type="match status" value="1"/>
</dbReference>
<evidence type="ECO:0000256" key="1">
    <source>
        <dbReference type="SAM" id="Phobius"/>
    </source>
</evidence>
<dbReference type="PROSITE" id="PS50275">
    <property type="entry name" value="SAC"/>
    <property type="match status" value="1"/>
</dbReference>
<comment type="caution">
    <text evidence="3">The sequence shown here is derived from an EMBL/GenBank/DDBJ whole genome shotgun (WGS) entry which is preliminary data.</text>
</comment>
<gene>
    <name evidence="3" type="primary">SAC1_1</name>
    <name evidence="3" type="ORF">HK105_200122</name>
</gene>
<dbReference type="Proteomes" id="UP001527925">
    <property type="component" value="Unassembled WGS sequence"/>
</dbReference>